<evidence type="ECO:0000313" key="3">
    <source>
        <dbReference type="Proteomes" id="UP000250235"/>
    </source>
</evidence>
<dbReference type="EMBL" id="KV018102">
    <property type="protein sequence ID" value="KZV17688.1"/>
    <property type="molecule type" value="Genomic_DNA"/>
</dbReference>
<dbReference type="AlphaFoldDB" id="A0A2Z7A858"/>
<sequence>MDSFIVNALQANFESVLNMDDVGMVKMFRSLEQSGLRAFLGILGSVFEEALSHFFANASVNVDMKASGKAVAEMKVLVQTQMYCDAHTHGDLNTDLTKIKDNKNSNYKINVAETQAFDKHSHAATGSHSTTHLLRHGLTCTKKASEPRGSAGKTGSKWVYLVTHAMSLFDLRDVCMVIGSLATLDLPMVVDLIGIFVLKGPYCTLTMTNWFLQALSVIPRGSWDDVARRFTMIRWYSTGEVGKADLGEFVALHPLKVLNNKSVLTYMKKNQAAPQGGEGSKTSGDKAVVEPNKEKVVKKKIVIVSSAAPAKSKSETSSDEDKRPLAMLGAEKTDRAEETEDKRPKLVKTIQAVEENAVSNDLPRPVQPDSEQASQQSTAYGSGMVFALVEIREINWATHFLPKIDPAAKGKEILEAFARSNPVEEHCYCMAKVEDEFLSWAETERMSELLKRRLLVQCRLYEKELQEAVYKHRAEFDTAAPSANYDHMCIRFLECELKEIIKQHRF</sequence>
<protein>
    <submittedName>
        <fullName evidence="2">Uncharacterized protein</fullName>
    </submittedName>
</protein>
<feature type="compositionally biased region" description="Basic and acidic residues" evidence="1">
    <location>
        <begin position="331"/>
        <end position="344"/>
    </location>
</feature>
<evidence type="ECO:0000313" key="2">
    <source>
        <dbReference type="EMBL" id="KZV17688.1"/>
    </source>
</evidence>
<keyword evidence="3" id="KW-1185">Reference proteome</keyword>
<dbReference type="Proteomes" id="UP000250235">
    <property type="component" value="Unassembled WGS sequence"/>
</dbReference>
<accession>A0A2Z7A858</accession>
<feature type="region of interest" description="Disordered" evidence="1">
    <location>
        <begin position="271"/>
        <end position="290"/>
    </location>
</feature>
<organism evidence="2 3">
    <name type="scientific">Dorcoceras hygrometricum</name>
    <dbReference type="NCBI Taxonomy" id="472368"/>
    <lineage>
        <taxon>Eukaryota</taxon>
        <taxon>Viridiplantae</taxon>
        <taxon>Streptophyta</taxon>
        <taxon>Embryophyta</taxon>
        <taxon>Tracheophyta</taxon>
        <taxon>Spermatophyta</taxon>
        <taxon>Magnoliopsida</taxon>
        <taxon>eudicotyledons</taxon>
        <taxon>Gunneridae</taxon>
        <taxon>Pentapetalae</taxon>
        <taxon>asterids</taxon>
        <taxon>lamiids</taxon>
        <taxon>Lamiales</taxon>
        <taxon>Gesneriaceae</taxon>
        <taxon>Didymocarpoideae</taxon>
        <taxon>Trichosporeae</taxon>
        <taxon>Loxocarpinae</taxon>
        <taxon>Dorcoceras</taxon>
    </lineage>
</organism>
<proteinExistence type="predicted"/>
<evidence type="ECO:0000256" key="1">
    <source>
        <dbReference type="SAM" id="MobiDB-lite"/>
    </source>
</evidence>
<feature type="region of interest" description="Disordered" evidence="1">
    <location>
        <begin position="308"/>
        <end position="377"/>
    </location>
</feature>
<reference evidence="2 3" key="1">
    <citation type="journal article" date="2015" name="Proc. Natl. Acad. Sci. U.S.A.">
        <title>The resurrection genome of Boea hygrometrica: A blueprint for survival of dehydration.</title>
        <authorList>
            <person name="Xiao L."/>
            <person name="Yang G."/>
            <person name="Zhang L."/>
            <person name="Yang X."/>
            <person name="Zhao S."/>
            <person name="Ji Z."/>
            <person name="Zhou Q."/>
            <person name="Hu M."/>
            <person name="Wang Y."/>
            <person name="Chen M."/>
            <person name="Xu Y."/>
            <person name="Jin H."/>
            <person name="Xiao X."/>
            <person name="Hu G."/>
            <person name="Bao F."/>
            <person name="Hu Y."/>
            <person name="Wan P."/>
            <person name="Li L."/>
            <person name="Deng X."/>
            <person name="Kuang T."/>
            <person name="Xiang C."/>
            <person name="Zhu J.K."/>
            <person name="Oliver M.J."/>
            <person name="He Y."/>
        </authorList>
    </citation>
    <scope>NUCLEOTIDE SEQUENCE [LARGE SCALE GENOMIC DNA]</scope>
    <source>
        <strain evidence="3">cv. XS01</strain>
    </source>
</reference>
<feature type="compositionally biased region" description="Basic and acidic residues" evidence="1">
    <location>
        <begin position="312"/>
        <end position="324"/>
    </location>
</feature>
<name>A0A2Z7A858_9LAMI</name>
<gene>
    <name evidence="2" type="ORF">F511_20637</name>
</gene>